<feature type="compositionally biased region" description="Low complexity" evidence="6">
    <location>
        <begin position="41"/>
        <end position="57"/>
    </location>
</feature>
<dbReference type="Pfam" id="PF15619">
    <property type="entry name" value="Lebercilin"/>
    <property type="match status" value="1"/>
</dbReference>
<dbReference type="GO" id="GO:0005930">
    <property type="term" value="C:axoneme"/>
    <property type="evidence" value="ECO:0007669"/>
    <property type="project" value="TreeGrafter"/>
</dbReference>
<evidence type="ECO:0000256" key="5">
    <source>
        <dbReference type="SAM" id="Coils"/>
    </source>
</evidence>
<dbReference type="InterPro" id="IPR026188">
    <property type="entry name" value="Lebercilin-like"/>
</dbReference>
<evidence type="ECO:0000256" key="4">
    <source>
        <dbReference type="ARBA" id="ARBA00041402"/>
    </source>
</evidence>
<feature type="compositionally biased region" description="Basic and acidic residues" evidence="6">
    <location>
        <begin position="397"/>
        <end position="440"/>
    </location>
</feature>
<dbReference type="PANTHER" id="PTHR16650:SF9">
    <property type="entry name" value="LEBERCILIN-LIKE PROTEIN"/>
    <property type="match status" value="1"/>
</dbReference>
<comment type="caution">
    <text evidence="8">The sequence shown here is derived from an EMBL/GenBank/DDBJ whole genome shotgun (WGS) entry which is preliminary data.</text>
</comment>
<evidence type="ECO:0000256" key="1">
    <source>
        <dbReference type="ARBA" id="ARBA00010229"/>
    </source>
</evidence>
<feature type="region of interest" description="Disordered" evidence="6">
    <location>
        <begin position="374"/>
        <end position="444"/>
    </location>
</feature>
<evidence type="ECO:0000256" key="3">
    <source>
        <dbReference type="ARBA" id="ARBA00041189"/>
    </source>
</evidence>
<keyword evidence="2 5" id="KW-0175">Coiled coil</keyword>
<organism evidence="8 9">
    <name type="scientific">Acipenser ruthenus</name>
    <name type="common">Sterlet sturgeon</name>
    <dbReference type="NCBI Taxonomy" id="7906"/>
    <lineage>
        <taxon>Eukaryota</taxon>
        <taxon>Metazoa</taxon>
        <taxon>Chordata</taxon>
        <taxon>Craniata</taxon>
        <taxon>Vertebrata</taxon>
        <taxon>Euteleostomi</taxon>
        <taxon>Actinopterygii</taxon>
        <taxon>Chondrostei</taxon>
        <taxon>Acipenseriformes</taxon>
        <taxon>Acipenseridae</taxon>
        <taxon>Acipenser</taxon>
    </lineage>
</organism>
<comment type="similarity">
    <text evidence="1">Belongs to the LCA5 family.</text>
</comment>
<dbReference type="GO" id="GO:0042073">
    <property type="term" value="P:intraciliary transport"/>
    <property type="evidence" value="ECO:0007669"/>
    <property type="project" value="TreeGrafter"/>
</dbReference>
<dbReference type="AlphaFoldDB" id="A0A444V2Q8"/>
<protein>
    <recommendedName>
        <fullName evidence="3">Lebercilin-like protein</fullName>
    </recommendedName>
    <alternativeName>
        <fullName evidence="4">Leber congenital amaurosis 5-like protein</fullName>
    </alternativeName>
</protein>
<evidence type="ECO:0000259" key="7">
    <source>
        <dbReference type="Pfam" id="PF15619"/>
    </source>
</evidence>
<dbReference type="Proteomes" id="UP000289886">
    <property type="component" value="Unassembled WGS sequence"/>
</dbReference>
<sequence>MFNARSDTVVEKRSPSETGSGDGVCTAYRAESCSPSRTPFSRITSYSRGSSSNPSVSRDASSDPDYSESFESEHSSDSSQCSSGVTPFSARKKQNENRESLPAVKVRNKNPLRNPQKWTSYVKNNRTGSIPQISMISHKPGSGPEARILSARLHQIKKLSNDLHELQKKLNAVDLENKLLKQLQSRHAKALRKFEDSESSLPQMMARHSNEVKSLKEQLRRSQEQDHIVSHKLRASEAELLRTKDSLQRLQQLSEDKKLEEREELARKLTVLRVNTGYQEKKIQELEKKLELCNTSFTRHLAAESRKTLESRELSKFLQMQLDLLNNRIRVNMITNDSYQEKISDNEQMEALQTEERLNGGDDSYRPEHDQLIPENKEEDDEDEASQEETEEFVSLEEQKKREREDEEKHDLLLREALEMEERERKDQTQENSEMLHNEEESQNSIDELYDFPEFSNTVESSAKNNNPPIKQRRQYTFKETVQNLHHGRPAHGMTASKLSNTSWSKTPTKQASGQLECEDLGISGYEPSFSKATAVPKQNGDGLEMKGGAARSKKSSLMEELFGQRNMLHSKHVGPRVSGYSQGRNARANCNAHANPALHTKDCDFNLMKNDLLYTKTTMTQPTNRLKQK</sequence>
<feature type="region of interest" description="Disordered" evidence="6">
    <location>
        <begin position="1"/>
        <end position="117"/>
    </location>
</feature>
<gene>
    <name evidence="8" type="ORF">EOD39_17758</name>
</gene>
<feature type="compositionally biased region" description="Acidic residues" evidence="6">
    <location>
        <begin position="377"/>
        <end position="395"/>
    </location>
</feature>
<dbReference type="EMBL" id="SCEB01003138">
    <property type="protein sequence ID" value="RXM94648.1"/>
    <property type="molecule type" value="Genomic_DNA"/>
</dbReference>
<evidence type="ECO:0000313" key="9">
    <source>
        <dbReference type="Proteomes" id="UP000289886"/>
    </source>
</evidence>
<proteinExistence type="inferred from homology"/>
<feature type="region of interest" description="Disordered" evidence="6">
    <location>
        <begin position="488"/>
        <end position="513"/>
    </location>
</feature>
<feature type="domain" description="Lebercilin" evidence="7">
    <location>
        <begin position="146"/>
        <end position="329"/>
    </location>
</feature>
<evidence type="ECO:0000256" key="2">
    <source>
        <dbReference type="ARBA" id="ARBA00023054"/>
    </source>
</evidence>
<evidence type="ECO:0000256" key="6">
    <source>
        <dbReference type="SAM" id="MobiDB-lite"/>
    </source>
</evidence>
<dbReference type="PANTHER" id="PTHR16650">
    <property type="entry name" value="C21ORF13-RELATED"/>
    <property type="match status" value="1"/>
</dbReference>
<feature type="compositionally biased region" description="Polar residues" evidence="6">
    <location>
        <begin position="497"/>
        <end position="513"/>
    </location>
</feature>
<reference evidence="8 9" key="1">
    <citation type="submission" date="2019-01" db="EMBL/GenBank/DDBJ databases">
        <title>Draft Genome and Complete Hox-Cluster Characterization of the Sterlet Sturgeon (Acipenser ruthenus).</title>
        <authorList>
            <person name="Wei Q."/>
        </authorList>
    </citation>
    <scope>NUCLEOTIDE SEQUENCE [LARGE SCALE GENOMIC DNA]</scope>
    <source>
        <strain evidence="8">WHYD16114868_AA</strain>
        <tissue evidence="8">Blood</tissue>
    </source>
</reference>
<accession>A0A444V2Q8</accession>
<keyword evidence="9" id="KW-1185">Reference proteome</keyword>
<dbReference type="InterPro" id="IPR028933">
    <property type="entry name" value="Lebercilin_dom"/>
</dbReference>
<evidence type="ECO:0000313" key="8">
    <source>
        <dbReference type="EMBL" id="RXM94648.1"/>
    </source>
</evidence>
<name>A0A444V2Q8_ACIRT</name>
<feature type="coiled-coil region" evidence="5">
    <location>
        <begin position="149"/>
        <end position="263"/>
    </location>
</feature>